<dbReference type="EC" id="2.1.1.77" evidence="7"/>
<feature type="active site" evidence="7">
    <location>
        <position position="115"/>
    </location>
</feature>
<dbReference type="NCBIfam" id="NF001453">
    <property type="entry name" value="PRK00312.1"/>
    <property type="match status" value="1"/>
</dbReference>
<dbReference type="RefSeq" id="WP_233902997.1">
    <property type="nucleotide sequence ID" value="NZ_CP036264.1"/>
</dbReference>
<protein>
    <recommendedName>
        <fullName evidence="7">Protein-L-isoaspartate O-methyltransferase</fullName>
        <ecNumber evidence="7">2.1.1.77</ecNumber>
    </recommendedName>
    <alternativeName>
        <fullName evidence="7">L-isoaspartyl protein carboxyl methyltransferase</fullName>
    </alternativeName>
    <alternativeName>
        <fullName evidence="7">Protein L-isoaspartyl methyltransferase</fullName>
    </alternativeName>
    <alternativeName>
        <fullName evidence="7">Protein-beta-aspartate methyltransferase</fullName>
        <shortName evidence="7">PIMT</shortName>
    </alternativeName>
</protein>
<feature type="region of interest" description="Disordered" evidence="8">
    <location>
        <begin position="28"/>
        <end position="51"/>
    </location>
</feature>
<evidence type="ECO:0000256" key="1">
    <source>
        <dbReference type="ARBA" id="ARBA00004496"/>
    </source>
</evidence>
<dbReference type="KEGG" id="smam:Mal15_50760"/>
<keyword evidence="4 7" id="KW-0489">Methyltransferase</keyword>
<keyword evidence="11" id="KW-1185">Reference proteome</keyword>
<proteinExistence type="inferred from homology"/>
<evidence type="ECO:0000256" key="9">
    <source>
        <dbReference type="SAM" id="SignalP"/>
    </source>
</evidence>
<sequence precursor="true">MTRYAFRRTHHWLATLVLLSTMTSCGGAPEKTLPSDPTNANRTPENDDGSAAQDRVYASLRAKMVDSQLAGRDIRDQRILDAIRRVPRHRFVPPGSRGDAYADSPLPIGNGQTISQPYIVGLMTQLVDPQPEDRVLDVGTGSGYQAAVLAELVRDVYSIEIVEPLAREAAERLKTLGYQNIHVRHGDGYAGWPGEAPFDAIVVAAAPDHVPPALIEQLAPGGKLVIPIGDRFQSLVLIEKQDDGSVTRRNVAPVMFVPMTGKAEK</sequence>
<keyword evidence="6 7" id="KW-0949">S-adenosyl-L-methionine</keyword>
<keyword evidence="5 7" id="KW-0808">Transferase</keyword>
<evidence type="ECO:0000256" key="3">
    <source>
        <dbReference type="ARBA" id="ARBA00022490"/>
    </source>
</evidence>
<keyword evidence="9" id="KW-0732">Signal</keyword>
<dbReference type="CDD" id="cd02440">
    <property type="entry name" value="AdoMet_MTases"/>
    <property type="match status" value="1"/>
</dbReference>
<dbReference type="PROSITE" id="PS51257">
    <property type="entry name" value="PROKAR_LIPOPROTEIN"/>
    <property type="match status" value="1"/>
</dbReference>
<comment type="function">
    <text evidence="7">Catalyzes the methyl esterification of L-isoaspartyl residues in peptides and proteins that result from spontaneous decomposition of normal L-aspartyl and L-asparaginyl residues. It plays a role in the repair and/or degradation of damaged proteins.</text>
</comment>
<evidence type="ECO:0000256" key="5">
    <source>
        <dbReference type="ARBA" id="ARBA00022679"/>
    </source>
</evidence>
<dbReference type="NCBIfam" id="TIGR00080">
    <property type="entry name" value="pimt"/>
    <property type="match status" value="1"/>
</dbReference>
<organism evidence="10 11">
    <name type="scientific">Stieleria maiorica</name>
    <dbReference type="NCBI Taxonomy" id="2795974"/>
    <lineage>
        <taxon>Bacteria</taxon>
        <taxon>Pseudomonadati</taxon>
        <taxon>Planctomycetota</taxon>
        <taxon>Planctomycetia</taxon>
        <taxon>Pirellulales</taxon>
        <taxon>Pirellulaceae</taxon>
        <taxon>Stieleria</taxon>
    </lineage>
</organism>
<dbReference type="PROSITE" id="PS01279">
    <property type="entry name" value="PCMT"/>
    <property type="match status" value="1"/>
</dbReference>
<evidence type="ECO:0000313" key="11">
    <source>
        <dbReference type="Proteomes" id="UP000321353"/>
    </source>
</evidence>
<dbReference type="HAMAP" id="MF_00090">
    <property type="entry name" value="PIMT"/>
    <property type="match status" value="1"/>
</dbReference>
<dbReference type="GO" id="GO:0032259">
    <property type="term" value="P:methylation"/>
    <property type="evidence" value="ECO:0007669"/>
    <property type="project" value="UniProtKB-KW"/>
</dbReference>
<dbReference type="Proteomes" id="UP000321353">
    <property type="component" value="Chromosome"/>
</dbReference>
<dbReference type="GO" id="GO:0004719">
    <property type="term" value="F:protein-L-isoaspartate (D-aspartate) O-methyltransferase activity"/>
    <property type="evidence" value="ECO:0007669"/>
    <property type="project" value="UniProtKB-UniRule"/>
</dbReference>
<evidence type="ECO:0000313" key="10">
    <source>
        <dbReference type="EMBL" id="QEG01000.1"/>
    </source>
</evidence>
<dbReference type="InterPro" id="IPR029063">
    <property type="entry name" value="SAM-dependent_MTases_sf"/>
</dbReference>
<evidence type="ECO:0000256" key="8">
    <source>
        <dbReference type="SAM" id="MobiDB-lite"/>
    </source>
</evidence>
<evidence type="ECO:0000256" key="4">
    <source>
        <dbReference type="ARBA" id="ARBA00022603"/>
    </source>
</evidence>
<gene>
    <name evidence="10" type="primary">pcm_2</name>
    <name evidence="7" type="synonym">pcm</name>
    <name evidence="10" type="ORF">Mal15_50760</name>
</gene>
<feature type="chain" id="PRO_5022773913" description="Protein-L-isoaspartate O-methyltransferase" evidence="9">
    <location>
        <begin position="28"/>
        <end position="265"/>
    </location>
</feature>
<reference evidence="10 11" key="1">
    <citation type="submission" date="2019-02" db="EMBL/GenBank/DDBJ databases">
        <title>Planctomycetal bacteria perform biofilm scaping via a novel small molecule.</title>
        <authorList>
            <person name="Jeske O."/>
            <person name="Boedeker C."/>
            <person name="Wiegand S."/>
            <person name="Breitling P."/>
            <person name="Kallscheuer N."/>
            <person name="Jogler M."/>
            <person name="Rohde M."/>
            <person name="Petersen J."/>
            <person name="Medema M.H."/>
            <person name="Surup F."/>
            <person name="Jogler C."/>
        </authorList>
    </citation>
    <scope>NUCLEOTIDE SEQUENCE [LARGE SCALE GENOMIC DNA]</scope>
    <source>
        <strain evidence="10 11">Mal15</strain>
    </source>
</reference>
<dbReference type="AlphaFoldDB" id="A0A5B9MKK2"/>
<comment type="catalytic activity">
    <reaction evidence="7">
        <text>[protein]-L-isoaspartate + S-adenosyl-L-methionine = [protein]-L-isoaspartate alpha-methyl ester + S-adenosyl-L-homocysteine</text>
        <dbReference type="Rhea" id="RHEA:12705"/>
        <dbReference type="Rhea" id="RHEA-COMP:12143"/>
        <dbReference type="Rhea" id="RHEA-COMP:12144"/>
        <dbReference type="ChEBI" id="CHEBI:57856"/>
        <dbReference type="ChEBI" id="CHEBI:59789"/>
        <dbReference type="ChEBI" id="CHEBI:90596"/>
        <dbReference type="ChEBI" id="CHEBI:90598"/>
        <dbReference type="EC" id="2.1.1.77"/>
    </reaction>
</comment>
<dbReference type="EMBL" id="CP036264">
    <property type="protein sequence ID" value="QEG01000.1"/>
    <property type="molecule type" value="Genomic_DNA"/>
</dbReference>
<dbReference type="FunFam" id="3.40.50.150:FF:000010">
    <property type="entry name" value="Protein-L-isoaspartate O-methyltransferase"/>
    <property type="match status" value="1"/>
</dbReference>
<dbReference type="GO" id="GO:0030091">
    <property type="term" value="P:protein repair"/>
    <property type="evidence" value="ECO:0007669"/>
    <property type="project" value="UniProtKB-UniRule"/>
</dbReference>
<dbReference type="Gene3D" id="3.40.50.150">
    <property type="entry name" value="Vaccinia Virus protein VP39"/>
    <property type="match status" value="1"/>
</dbReference>
<keyword evidence="3 7" id="KW-0963">Cytoplasm</keyword>
<accession>A0A5B9MKK2</accession>
<comment type="subcellular location">
    <subcellularLocation>
        <location evidence="1 7">Cytoplasm</location>
    </subcellularLocation>
</comment>
<evidence type="ECO:0000256" key="6">
    <source>
        <dbReference type="ARBA" id="ARBA00022691"/>
    </source>
</evidence>
<evidence type="ECO:0000256" key="7">
    <source>
        <dbReference type="HAMAP-Rule" id="MF_00090"/>
    </source>
</evidence>
<dbReference type="SUPFAM" id="SSF53335">
    <property type="entry name" value="S-adenosyl-L-methionine-dependent methyltransferases"/>
    <property type="match status" value="1"/>
</dbReference>
<dbReference type="GO" id="GO:0005737">
    <property type="term" value="C:cytoplasm"/>
    <property type="evidence" value="ECO:0007669"/>
    <property type="project" value="UniProtKB-SubCell"/>
</dbReference>
<dbReference type="InterPro" id="IPR000682">
    <property type="entry name" value="PCMT"/>
</dbReference>
<dbReference type="PANTHER" id="PTHR11579:SF0">
    <property type="entry name" value="PROTEIN-L-ISOASPARTATE(D-ASPARTATE) O-METHYLTRANSFERASE"/>
    <property type="match status" value="1"/>
</dbReference>
<evidence type="ECO:0000256" key="2">
    <source>
        <dbReference type="ARBA" id="ARBA00005369"/>
    </source>
</evidence>
<comment type="similarity">
    <text evidence="2 7">Belongs to the methyltransferase superfamily. L-isoaspartyl/D-aspartyl protein methyltransferase family.</text>
</comment>
<feature type="signal peptide" evidence="9">
    <location>
        <begin position="1"/>
        <end position="27"/>
    </location>
</feature>
<name>A0A5B9MKK2_9BACT</name>
<dbReference type="Pfam" id="PF01135">
    <property type="entry name" value="PCMT"/>
    <property type="match status" value="1"/>
</dbReference>
<dbReference type="PANTHER" id="PTHR11579">
    <property type="entry name" value="PROTEIN-L-ISOASPARTATE O-METHYLTRANSFERASE"/>
    <property type="match status" value="1"/>
</dbReference>